<dbReference type="GO" id="GO:0016740">
    <property type="term" value="F:transferase activity"/>
    <property type="evidence" value="ECO:0007669"/>
    <property type="project" value="UniProtKB-KW"/>
</dbReference>
<keyword evidence="2" id="KW-0808">Transferase</keyword>
<accession>A0A7I8DCF7</accession>
<protein>
    <submittedName>
        <fullName evidence="2">Polysaccharide pyruvyl transferase CsaB</fullName>
    </submittedName>
</protein>
<proteinExistence type="predicted"/>
<dbReference type="InterPro" id="IPR007345">
    <property type="entry name" value="Polysacch_pyruvyl_Trfase"/>
</dbReference>
<dbReference type="KEGG" id="eff:skT53_28230"/>
<evidence type="ECO:0000313" key="3">
    <source>
        <dbReference type="Proteomes" id="UP000593802"/>
    </source>
</evidence>
<keyword evidence="3" id="KW-1185">Reference proteome</keyword>
<sequence>MPRILISGYYGFDNLGDDTVLFGILSAIQKLRPDAEPVVLSNQPERTQELFKIPAFNRWSPIEIIRQLSRCDLLLMGGGSLLQDVSSPRSVIYYLGIVELAKRMRKPVVFYAQGVGPVHRPFSKYLIRRIVNKVDLITVRDDKSHDDLRKIGVLKPPIHVTADPALAIDTSLFSKQHGAQILQEFGVMPNDTGTRKKLAGIAVRAWNTSHPYRQILAQTCDALYDRGWQILFLPMQYPGDVEVSQQVVNLMNRPAVILDRKFSFRDISSLIANFDMIVGMRLHSLILAALHEVPFVPVSYDPKIDRFVHRLGLPPAERVTETTFEQLNERIRAVENDLQPFKQQIREPLSLLRKEAEKSGELAVRFLQKRCKGN</sequence>
<dbReference type="PANTHER" id="PTHR36836">
    <property type="entry name" value="COLANIC ACID BIOSYNTHESIS PROTEIN WCAK"/>
    <property type="match status" value="1"/>
</dbReference>
<gene>
    <name evidence="2" type="ORF">skT53_28230</name>
</gene>
<evidence type="ECO:0000313" key="2">
    <source>
        <dbReference type="EMBL" id="BCJ87838.1"/>
    </source>
</evidence>
<dbReference type="Proteomes" id="UP000593802">
    <property type="component" value="Chromosome"/>
</dbReference>
<dbReference type="AlphaFoldDB" id="A0A7I8DCF7"/>
<organism evidence="2 3">
    <name type="scientific">Effusibacillus dendaii</name>
    <dbReference type="NCBI Taxonomy" id="2743772"/>
    <lineage>
        <taxon>Bacteria</taxon>
        <taxon>Bacillati</taxon>
        <taxon>Bacillota</taxon>
        <taxon>Bacilli</taxon>
        <taxon>Bacillales</taxon>
        <taxon>Alicyclobacillaceae</taxon>
        <taxon>Effusibacillus</taxon>
    </lineage>
</organism>
<dbReference type="EMBL" id="AP023366">
    <property type="protein sequence ID" value="BCJ87838.1"/>
    <property type="molecule type" value="Genomic_DNA"/>
</dbReference>
<feature type="domain" description="Polysaccharide pyruvyl transferase" evidence="1">
    <location>
        <begin position="14"/>
        <end position="302"/>
    </location>
</feature>
<dbReference type="InterPro" id="IPR019896">
    <property type="entry name" value="Polysacch_pyruvyl_Trfase_CsaB"/>
</dbReference>
<evidence type="ECO:0000259" key="1">
    <source>
        <dbReference type="Pfam" id="PF04230"/>
    </source>
</evidence>
<dbReference type="SUPFAM" id="SSF53756">
    <property type="entry name" value="UDP-Glycosyltransferase/glycogen phosphorylase"/>
    <property type="match status" value="1"/>
</dbReference>
<dbReference type="PANTHER" id="PTHR36836:SF1">
    <property type="entry name" value="COLANIC ACID BIOSYNTHESIS PROTEIN WCAK"/>
    <property type="match status" value="1"/>
</dbReference>
<dbReference type="Pfam" id="PF04230">
    <property type="entry name" value="PS_pyruv_trans"/>
    <property type="match status" value="1"/>
</dbReference>
<reference evidence="2 3" key="1">
    <citation type="submission" date="2020-08" db="EMBL/GenBank/DDBJ databases">
        <title>Complete Genome Sequence of Effusibacillus dendaii Strain skT53, Isolated from Farmland soil.</title>
        <authorList>
            <person name="Konishi T."/>
            <person name="Kawasaki H."/>
        </authorList>
    </citation>
    <scope>NUCLEOTIDE SEQUENCE [LARGE SCALE GENOMIC DNA]</scope>
    <source>
        <strain evidence="3">skT53</strain>
    </source>
</reference>
<dbReference type="NCBIfam" id="TIGR03609">
    <property type="entry name" value="S_layer_CsaB"/>
    <property type="match status" value="1"/>
</dbReference>
<name>A0A7I8DCF7_9BACL</name>
<dbReference type="RefSeq" id="WP_200758259.1">
    <property type="nucleotide sequence ID" value="NZ_AP023366.1"/>
</dbReference>